<keyword evidence="7" id="KW-0479">Metal-binding</keyword>
<evidence type="ECO:0000256" key="20">
    <source>
        <dbReference type="ARBA" id="ARBA00048173"/>
    </source>
</evidence>
<dbReference type="EMBL" id="JAPVEB010000002">
    <property type="protein sequence ID" value="KAJ5275459.1"/>
    <property type="molecule type" value="Genomic_DNA"/>
</dbReference>
<evidence type="ECO:0000259" key="23">
    <source>
        <dbReference type="PROSITE" id="PS50994"/>
    </source>
</evidence>
<feature type="domain" description="Integrase catalytic" evidence="23">
    <location>
        <begin position="664"/>
        <end position="847"/>
    </location>
</feature>
<dbReference type="PANTHER" id="PTHR42648">
    <property type="entry name" value="TRANSPOSASE, PUTATIVE-RELATED"/>
    <property type="match status" value="1"/>
</dbReference>
<keyword evidence="2" id="KW-0815">Transposition</keyword>
<protein>
    <recommendedName>
        <fullName evidence="23">Integrase catalytic domain-containing protein</fullName>
    </recommendedName>
</protein>
<evidence type="ECO:0000256" key="22">
    <source>
        <dbReference type="SAM" id="MobiDB-lite"/>
    </source>
</evidence>
<proteinExistence type="predicted"/>
<dbReference type="PROSITE" id="PS50994">
    <property type="entry name" value="INTEGRASE"/>
    <property type="match status" value="1"/>
</dbReference>
<dbReference type="Proteomes" id="UP001220256">
    <property type="component" value="Unassembled WGS sequence"/>
</dbReference>
<dbReference type="SUPFAM" id="SSF53098">
    <property type="entry name" value="Ribonuclease H-like"/>
    <property type="match status" value="1"/>
</dbReference>
<keyword evidence="13" id="KW-0694">RNA-binding</keyword>
<keyword evidence="8" id="KW-0547">Nucleotide-binding</keyword>
<evidence type="ECO:0000256" key="16">
    <source>
        <dbReference type="ARBA" id="ARBA00022932"/>
    </source>
</evidence>
<keyword evidence="18" id="KW-0238">DNA-binding</keyword>
<dbReference type="InterPro" id="IPR025724">
    <property type="entry name" value="GAG-pre-integrase_dom"/>
</dbReference>
<evidence type="ECO:0000256" key="1">
    <source>
        <dbReference type="ARBA" id="ARBA00002180"/>
    </source>
</evidence>
<accession>A0ABQ8WRS9</accession>
<evidence type="ECO:0000256" key="14">
    <source>
        <dbReference type="ARBA" id="ARBA00022908"/>
    </source>
</evidence>
<dbReference type="InterPro" id="IPR001584">
    <property type="entry name" value="Integrase_cat-core"/>
</dbReference>
<dbReference type="PANTHER" id="PTHR42648:SF11">
    <property type="entry name" value="TRANSPOSON TY4-P GAG-POL POLYPROTEIN"/>
    <property type="match status" value="1"/>
</dbReference>
<dbReference type="InterPro" id="IPR054722">
    <property type="entry name" value="PolX-like_BBD"/>
</dbReference>
<evidence type="ECO:0000256" key="3">
    <source>
        <dbReference type="ARBA" id="ARBA00022612"/>
    </source>
</evidence>
<reference evidence="24 25" key="1">
    <citation type="journal article" date="2023" name="IMA Fungus">
        <title>Comparative genomic study of the Penicillium genus elucidates a diverse pangenome and 15 lateral gene transfer events.</title>
        <authorList>
            <person name="Petersen C."/>
            <person name="Sorensen T."/>
            <person name="Nielsen M.R."/>
            <person name="Sondergaard T.E."/>
            <person name="Sorensen J.L."/>
            <person name="Fitzpatrick D.A."/>
            <person name="Frisvad J.C."/>
            <person name="Nielsen K.L."/>
        </authorList>
    </citation>
    <scope>NUCLEOTIDE SEQUENCE [LARGE SCALE GENOMIC DNA]</scope>
    <source>
        <strain evidence="24 25">IBT 3361</strain>
    </source>
</reference>
<sequence>MSKCKVAYMDLHVIITAQIVERAGFVILERESSQYQPWYPYNSIHQNDKREVVCLATKQPLNRKNRKSVHNKIMVDYLSAGSSSRVILKDTATWDPWLANIESIAVQFDVWELCDPSQEEEPEPLKAPGKVISMAEAQKEYKDKWFESLKMLQSEWSIDNTIYTQQKKGLNVVVTAIRNSVHPNYQPFIIDYKTPYALLRNLRQRFAAECDPTNAARLRQLWRNLDRGLERNTDIDKWLLNWETVQARCKRAKMPEADDAPTQFLDAISVMSPGFHETWTLRLQDKEDIGFTELLNRYRAHWKITHGKPAAANQRGISKAAFSTWQGHEEAKPEQASFSTRPCPCGVNGGKHAAWKCWDVFEDKPSGYTRNKDAKQKWERAMKANPAWKAWVDKKRQETQAQGKAPQQANATLEEDELTYGFFSIQASTPPAARLQASRPKAGEPQTAKPQASKPAASKQTVIPISTTVMSTQIHDTEPVGKRWVVDTGAQMHVCNNRELFKTFEDVQSSVKVGDTETSIDGVGTVVIYGVSIVDGSKAVKMNLYNTKYSPNFHSNLISNGLMMKAGLVMNFRKNCIETTAGKPVYQVYQDQKLTWLKQPRKDLVFAATKKSAREPRSEESIQTWHRRLGHIGQQRLTKLAEMTEGITIESNPCKKQVCEACQLADAPKQISRRKIGQAYGIFGRIHFDLVQNQPAHNGHIWLTHFYLDGIKCHFVFTYTKKSDCQIIVRKFLALVKNWLKIEIRVFHYDNERSAGYEVETMIEAEGCTIEHSPPGLPEMNGPAERSGGMVVRTARVLINDTDLPKNLWPEAMYAAAYILNRTPTQIKDDTGGNQWIIPWKELMKHAAPDGIHHQTINLSNVRLYGCLTYSRIIKKVQSDKMAPRAEIGYLVGYVSKNLYKIWFPHKGRNGRVDVVRDAVFDESRRYSKSTSMPETENAISTITDGLGIWPQALGEEV</sequence>
<evidence type="ECO:0000256" key="4">
    <source>
        <dbReference type="ARBA" id="ARBA00022670"/>
    </source>
</evidence>
<feature type="compositionally biased region" description="Low complexity" evidence="22">
    <location>
        <begin position="445"/>
        <end position="460"/>
    </location>
</feature>
<comment type="catalytic activity">
    <reaction evidence="20">
        <text>DNA(n) + a 2'-deoxyribonucleoside 5'-triphosphate = DNA(n+1) + diphosphate</text>
        <dbReference type="Rhea" id="RHEA:22508"/>
        <dbReference type="Rhea" id="RHEA-COMP:17339"/>
        <dbReference type="Rhea" id="RHEA-COMP:17340"/>
        <dbReference type="ChEBI" id="CHEBI:33019"/>
        <dbReference type="ChEBI" id="CHEBI:61560"/>
        <dbReference type="ChEBI" id="CHEBI:173112"/>
        <dbReference type="EC" id="2.7.7.49"/>
    </reaction>
</comment>
<dbReference type="InterPro" id="IPR039537">
    <property type="entry name" value="Retrotran_Ty1/copia-like"/>
</dbReference>
<evidence type="ECO:0000313" key="25">
    <source>
        <dbReference type="Proteomes" id="UP001220256"/>
    </source>
</evidence>
<evidence type="ECO:0000256" key="2">
    <source>
        <dbReference type="ARBA" id="ARBA00022578"/>
    </source>
</evidence>
<keyword evidence="12" id="KW-0460">Magnesium</keyword>
<comment type="catalytic activity">
    <reaction evidence="21">
        <text>DNA(n) + a 2'-deoxyribonucleoside 5'-triphosphate = DNA(n+1) + diphosphate</text>
        <dbReference type="Rhea" id="RHEA:22508"/>
        <dbReference type="Rhea" id="RHEA-COMP:17339"/>
        <dbReference type="Rhea" id="RHEA-COMP:17340"/>
        <dbReference type="ChEBI" id="CHEBI:33019"/>
        <dbReference type="ChEBI" id="CHEBI:61560"/>
        <dbReference type="ChEBI" id="CHEBI:173112"/>
        <dbReference type="EC" id="2.7.7.7"/>
    </reaction>
</comment>
<evidence type="ECO:0000256" key="21">
    <source>
        <dbReference type="ARBA" id="ARBA00049244"/>
    </source>
</evidence>
<keyword evidence="25" id="KW-1185">Reference proteome</keyword>
<keyword evidence="10" id="KW-0378">Hydrolase</keyword>
<comment type="caution">
    <text evidence="24">The sequence shown here is derived from an EMBL/GenBank/DDBJ whole genome shotgun (WGS) entry which is preliminary data.</text>
</comment>
<keyword evidence="5" id="KW-0548">Nucleotidyltransferase</keyword>
<dbReference type="InterPro" id="IPR057670">
    <property type="entry name" value="SH3_retrovirus"/>
</dbReference>
<keyword evidence="17" id="KW-0917">Virion maturation</keyword>
<keyword evidence="3" id="KW-1188">Viral release from host cell</keyword>
<evidence type="ECO:0000256" key="8">
    <source>
        <dbReference type="ARBA" id="ARBA00022741"/>
    </source>
</evidence>
<evidence type="ECO:0000256" key="15">
    <source>
        <dbReference type="ARBA" id="ARBA00022918"/>
    </source>
</evidence>
<name>A0ABQ8WRS9_PENCH</name>
<evidence type="ECO:0000256" key="7">
    <source>
        <dbReference type="ARBA" id="ARBA00022723"/>
    </source>
</evidence>
<comment type="function">
    <text evidence="1">The aspartyl protease (PR) mediates the proteolytic cleavages of the Gag and Gag-Pol polyproteins after assembly of the VLP.</text>
</comment>
<feature type="region of interest" description="Disordered" evidence="22">
    <location>
        <begin position="431"/>
        <end position="462"/>
    </location>
</feature>
<organism evidence="24 25">
    <name type="scientific">Penicillium chrysogenum</name>
    <name type="common">Penicillium notatum</name>
    <dbReference type="NCBI Taxonomy" id="5076"/>
    <lineage>
        <taxon>Eukaryota</taxon>
        <taxon>Fungi</taxon>
        <taxon>Dikarya</taxon>
        <taxon>Ascomycota</taxon>
        <taxon>Pezizomycotina</taxon>
        <taxon>Eurotiomycetes</taxon>
        <taxon>Eurotiomycetidae</taxon>
        <taxon>Eurotiales</taxon>
        <taxon>Aspergillaceae</taxon>
        <taxon>Penicillium</taxon>
        <taxon>Penicillium chrysogenum species complex</taxon>
    </lineage>
</organism>
<evidence type="ECO:0000256" key="19">
    <source>
        <dbReference type="ARBA" id="ARBA00023172"/>
    </source>
</evidence>
<keyword evidence="16" id="KW-0239">DNA-directed DNA polymerase</keyword>
<evidence type="ECO:0000256" key="17">
    <source>
        <dbReference type="ARBA" id="ARBA00023113"/>
    </source>
</evidence>
<keyword evidence="19" id="KW-0233">DNA recombination</keyword>
<keyword evidence="4" id="KW-0645">Protease</keyword>
<evidence type="ECO:0000256" key="9">
    <source>
        <dbReference type="ARBA" id="ARBA00022759"/>
    </source>
</evidence>
<evidence type="ECO:0000313" key="24">
    <source>
        <dbReference type="EMBL" id="KAJ5275459.1"/>
    </source>
</evidence>
<evidence type="ECO:0000256" key="11">
    <source>
        <dbReference type="ARBA" id="ARBA00022840"/>
    </source>
</evidence>
<keyword evidence="6" id="KW-0540">Nuclease</keyword>
<dbReference type="InterPro" id="IPR036397">
    <property type="entry name" value="RNaseH_sf"/>
</dbReference>
<evidence type="ECO:0000256" key="12">
    <source>
        <dbReference type="ARBA" id="ARBA00022842"/>
    </source>
</evidence>
<keyword evidence="14" id="KW-0229">DNA integration</keyword>
<evidence type="ECO:0000256" key="10">
    <source>
        <dbReference type="ARBA" id="ARBA00022801"/>
    </source>
</evidence>
<dbReference type="Pfam" id="PF22936">
    <property type="entry name" value="Pol_BBD"/>
    <property type="match status" value="1"/>
</dbReference>
<keyword evidence="11" id="KW-0067">ATP-binding</keyword>
<dbReference type="Gene3D" id="3.30.420.10">
    <property type="entry name" value="Ribonuclease H-like superfamily/Ribonuclease H"/>
    <property type="match status" value="1"/>
</dbReference>
<keyword evidence="16" id="KW-0808">Transferase</keyword>
<keyword evidence="15" id="KW-0695">RNA-directed DNA polymerase</keyword>
<keyword evidence="9" id="KW-0255">Endonuclease</keyword>
<evidence type="ECO:0000256" key="18">
    <source>
        <dbReference type="ARBA" id="ARBA00023125"/>
    </source>
</evidence>
<evidence type="ECO:0000256" key="6">
    <source>
        <dbReference type="ARBA" id="ARBA00022722"/>
    </source>
</evidence>
<evidence type="ECO:0000256" key="5">
    <source>
        <dbReference type="ARBA" id="ARBA00022695"/>
    </source>
</evidence>
<gene>
    <name evidence="24" type="ORF">N7505_004004</name>
</gene>
<dbReference type="InterPro" id="IPR012337">
    <property type="entry name" value="RNaseH-like_sf"/>
</dbReference>
<dbReference type="Pfam" id="PF25597">
    <property type="entry name" value="SH3_retrovirus"/>
    <property type="match status" value="1"/>
</dbReference>
<dbReference type="Pfam" id="PF13976">
    <property type="entry name" value="gag_pre-integrs"/>
    <property type="match status" value="1"/>
</dbReference>
<evidence type="ECO:0000256" key="13">
    <source>
        <dbReference type="ARBA" id="ARBA00022884"/>
    </source>
</evidence>